<sequence>MLDCLMTQALVRGAFAVIGAGLCQAACGATTRPEDLDVET</sequence>
<evidence type="ECO:0000313" key="1">
    <source>
        <dbReference type="EMBL" id="EAV43577.1"/>
    </source>
</evidence>
<evidence type="ECO:0000313" key="2">
    <source>
        <dbReference type="Proteomes" id="UP000004848"/>
    </source>
</evidence>
<proteinExistence type="predicted"/>
<protein>
    <submittedName>
        <fullName evidence="1">Uncharacterized protein</fullName>
    </submittedName>
</protein>
<dbReference type="Proteomes" id="UP000004848">
    <property type="component" value="Unassembled WGS sequence"/>
</dbReference>
<organism evidence="1 2">
    <name type="scientific">Roseibium aggregatum (strain ATCC 25650 / DSM 13394 / JCM 20685 / NBRC 16684 / NCIMB 2208 / IAM 12614 / B1)</name>
    <name type="common">Stappia aggregata</name>
    <dbReference type="NCBI Taxonomy" id="384765"/>
    <lineage>
        <taxon>Bacteria</taxon>
        <taxon>Pseudomonadati</taxon>
        <taxon>Pseudomonadota</taxon>
        <taxon>Alphaproteobacteria</taxon>
        <taxon>Hyphomicrobiales</taxon>
        <taxon>Stappiaceae</taxon>
        <taxon>Roseibium</taxon>
    </lineage>
</organism>
<accession>A0NUH5</accession>
<dbReference type="EMBL" id="AAUW01000009">
    <property type="protein sequence ID" value="EAV43577.1"/>
    <property type="molecule type" value="Genomic_DNA"/>
</dbReference>
<comment type="caution">
    <text evidence="1">The sequence shown here is derived from an EMBL/GenBank/DDBJ whole genome shotgun (WGS) entry which is preliminary data.</text>
</comment>
<gene>
    <name evidence="1" type="ORF">SIAM614_02831</name>
</gene>
<reference evidence="1 2" key="1">
    <citation type="submission" date="2006-05" db="EMBL/GenBank/DDBJ databases">
        <authorList>
            <person name="King G."/>
            <person name="Ferriera S."/>
            <person name="Johnson J."/>
            <person name="Kravitz S."/>
            <person name="Beeson K."/>
            <person name="Sutton G."/>
            <person name="Rogers Y.-H."/>
            <person name="Friedman R."/>
            <person name="Frazier M."/>
            <person name="Venter J.C."/>
        </authorList>
    </citation>
    <scope>NUCLEOTIDE SEQUENCE [LARGE SCALE GENOMIC DNA]</scope>
    <source>
        <strain evidence="2">ATCC 25650 / DSM 13394 / JCM 20685 / NBRC 16684 / NCIMB 2208 / IAM 12614 / B1</strain>
    </source>
</reference>
<dbReference type="AlphaFoldDB" id="A0NUH5"/>
<name>A0NUH5_ROSAI</name>